<evidence type="ECO:0000313" key="2">
    <source>
        <dbReference type="EMBL" id="AZL69226.1"/>
    </source>
</evidence>
<proteinExistence type="predicted"/>
<feature type="region of interest" description="Disordered" evidence="1">
    <location>
        <begin position="106"/>
        <end position="130"/>
    </location>
</feature>
<protein>
    <submittedName>
        <fullName evidence="2">Uncharacterized protein</fullName>
    </submittedName>
</protein>
<dbReference type="KEGG" id="pory:EJA05_16495"/>
<feature type="compositionally biased region" description="Pro residues" evidence="1">
    <location>
        <begin position="108"/>
        <end position="118"/>
    </location>
</feature>
<gene>
    <name evidence="2" type="ORF">EJA05_16495</name>
</gene>
<evidence type="ECO:0000256" key="1">
    <source>
        <dbReference type="SAM" id="MobiDB-lite"/>
    </source>
</evidence>
<dbReference type="AlphaFoldDB" id="A0A3Q8TVK2"/>
<dbReference type="Proteomes" id="UP000268230">
    <property type="component" value="Chromosome"/>
</dbReference>
<organism evidence="2 3">
    <name type="scientific">Pseudomonas entomophila</name>
    <dbReference type="NCBI Taxonomy" id="312306"/>
    <lineage>
        <taxon>Bacteria</taxon>
        <taxon>Pseudomonadati</taxon>
        <taxon>Pseudomonadota</taxon>
        <taxon>Gammaproteobacteria</taxon>
        <taxon>Pseudomonadales</taxon>
        <taxon>Pseudomonadaceae</taxon>
        <taxon>Pseudomonas</taxon>
    </lineage>
</organism>
<name>A0A3Q8TVK2_9PSED</name>
<reference evidence="2 3" key="1">
    <citation type="submission" date="2018-12" db="EMBL/GenBank/DDBJ databases">
        <authorList>
            <person name="Li S."/>
            <person name="Yang R."/>
            <person name="Chen G."/>
            <person name="Zou L."/>
            <person name="Zhang C."/>
            <person name="Chen Y."/>
            <person name="Liu Z."/>
            <person name="Li Y."/>
            <person name="Yan Y."/>
            <person name="Huang M."/>
            <person name="Chen T."/>
        </authorList>
    </citation>
    <scope>NUCLEOTIDE SEQUENCE [LARGE SCALE GENOMIC DNA]</scope>
    <source>
        <strain evidence="2 3">1257</strain>
    </source>
</reference>
<sequence>MKRNLSKVQVIQLVADRAAEFYRAQSLARRLKMRLSREYGAFFQARGEPDPKSRRIDPSNPMYDAVIAYTADTYELYQKALRAKHNAKRAMESAIRAMIGPAVDLEPPLAPSPLPPMPLRRTTATGETLQ</sequence>
<dbReference type="EMBL" id="CP034338">
    <property type="protein sequence ID" value="AZL69226.1"/>
    <property type="molecule type" value="Genomic_DNA"/>
</dbReference>
<evidence type="ECO:0000313" key="3">
    <source>
        <dbReference type="Proteomes" id="UP000268230"/>
    </source>
</evidence>
<accession>A0A3Q8TVK2</accession>
<dbReference type="OrthoDB" id="7016884at2"/>